<evidence type="ECO:0000256" key="4">
    <source>
        <dbReference type="SAM" id="MobiDB-lite"/>
    </source>
</evidence>
<feature type="region of interest" description="Disordered" evidence="4">
    <location>
        <begin position="1"/>
        <end position="48"/>
    </location>
</feature>
<comment type="similarity">
    <text evidence="3">Belongs to the heat shock protein 70 family.</text>
</comment>
<feature type="compositionally biased region" description="Polar residues" evidence="4">
    <location>
        <begin position="37"/>
        <end position="46"/>
    </location>
</feature>
<dbReference type="InterPro" id="IPR029047">
    <property type="entry name" value="HSP70_peptide-bd_sf"/>
</dbReference>
<dbReference type="SUPFAM" id="SSF100920">
    <property type="entry name" value="Heat shock protein 70kD (HSP70), peptide-binding domain"/>
    <property type="match status" value="1"/>
</dbReference>
<dbReference type="Gene3D" id="3.90.640.10">
    <property type="entry name" value="Actin, Chain A, domain 4"/>
    <property type="match status" value="1"/>
</dbReference>
<evidence type="ECO:0000313" key="6">
    <source>
        <dbReference type="Proteomes" id="UP000019132"/>
    </source>
</evidence>
<evidence type="ECO:0000256" key="3">
    <source>
        <dbReference type="RuleBase" id="RU003322"/>
    </source>
</evidence>
<protein>
    <submittedName>
        <fullName evidence="5">Uncharacterized protein</fullName>
    </submittedName>
</protein>
<dbReference type="PANTHER" id="PTHR19375">
    <property type="entry name" value="HEAT SHOCK PROTEIN 70KDA"/>
    <property type="match status" value="1"/>
</dbReference>
<dbReference type="SUPFAM" id="SSF53067">
    <property type="entry name" value="Actin-like ATPase domain"/>
    <property type="match status" value="2"/>
</dbReference>
<dbReference type="STRING" id="431595.K3W7F5"/>
<accession>K3W7F5</accession>
<dbReference type="PRINTS" id="PR00301">
    <property type="entry name" value="HEATSHOCK70"/>
</dbReference>
<dbReference type="EnsemblProtists" id="PYU1_T000896">
    <property type="protein sequence ID" value="PYU1_T000896"/>
    <property type="gene ID" value="PYU1_G000896"/>
</dbReference>
<dbReference type="AlphaFoldDB" id="K3W7F5"/>
<dbReference type="Proteomes" id="UP000019132">
    <property type="component" value="Unassembled WGS sequence"/>
</dbReference>
<dbReference type="eggNOG" id="KOG0101">
    <property type="taxonomic scope" value="Eukaryota"/>
</dbReference>
<keyword evidence="1 3" id="KW-0547">Nucleotide-binding</keyword>
<dbReference type="Gene3D" id="3.30.30.30">
    <property type="match status" value="1"/>
</dbReference>
<dbReference type="Gene3D" id="2.60.34.10">
    <property type="entry name" value="Substrate Binding Domain Of DNAk, Chain A, domain 1"/>
    <property type="match status" value="1"/>
</dbReference>
<dbReference type="InterPro" id="IPR013126">
    <property type="entry name" value="Hsp_70_fam"/>
</dbReference>
<dbReference type="VEuPathDB" id="FungiDB:PYU1_G000896"/>
<name>K3W7F5_GLOUD</name>
<evidence type="ECO:0000313" key="5">
    <source>
        <dbReference type="EnsemblProtists" id="PYU1_T000896"/>
    </source>
</evidence>
<feature type="region of interest" description="Disordered" evidence="4">
    <location>
        <begin position="689"/>
        <end position="711"/>
    </location>
</feature>
<keyword evidence="6" id="KW-1185">Reference proteome</keyword>
<dbReference type="Gene3D" id="3.30.420.40">
    <property type="match status" value="2"/>
</dbReference>
<organism evidence="5 6">
    <name type="scientific">Globisporangium ultimum (strain ATCC 200006 / CBS 805.95 / DAOM BR144)</name>
    <name type="common">Pythium ultimum</name>
    <dbReference type="NCBI Taxonomy" id="431595"/>
    <lineage>
        <taxon>Eukaryota</taxon>
        <taxon>Sar</taxon>
        <taxon>Stramenopiles</taxon>
        <taxon>Oomycota</taxon>
        <taxon>Peronosporomycetes</taxon>
        <taxon>Pythiales</taxon>
        <taxon>Pythiaceae</taxon>
        <taxon>Globisporangium</taxon>
    </lineage>
</organism>
<keyword evidence="2 3" id="KW-0067">ATP-binding</keyword>
<dbReference type="Pfam" id="PF00012">
    <property type="entry name" value="HSP70"/>
    <property type="match status" value="1"/>
</dbReference>
<dbReference type="GO" id="GO:0005524">
    <property type="term" value="F:ATP binding"/>
    <property type="evidence" value="ECO:0007669"/>
    <property type="project" value="UniProtKB-KW"/>
</dbReference>
<reference evidence="6" key="2">
    <citation type="submission" date="2010-04" db="EMBL/GenBank/DDBJ databases">
        <authorList>
            <person name="Buell R."/>
            <person name="Hamilton J."/>
            <person name="Hostetler J."/>
        </authorList>
    </citation>
    <scope>NUCLEOTIDE SEQUENCE [LARGE SCALE GENOMIC DNA]</scope>
    <source>
        <strain evidence="6">DAOM:BR144</strain>
    </source>
</reference>
<evidence type="ECO:0000256" key="1">
    <source>
        <dbReference type="ARBA" id="ARBA00022741"/>
    </source>
</evidence>
<dbReference type="GO" id="GO:0140662">
    <property type="term" value="F:ATP-dependent protein folding chaperone"/>
    <property type="evidence" value="ECO:0007669"/>
    <property type="project" value="InterPro"/>
</dbReference>
<dbReference type="InterPro" id="IPR043129">
    <property type="entry name" value="ATPase_NBD"/>
</dbReference>
<proteinExistence type="inferred from homology"/>
<dbReference type="InParanoid" id="K3W7F5"/>
<sequence>MSSNESSEARPEAAVNGAEPGGVDGAKGDSEYAASQPDASNDSEPVTSGAGIGNGGFWVLGIDFGTHLCSAAVSRDGIVVDVPVPGDAAAIDDNKSPLAVPAFVSVTDTGYLIGTEARTLARRGDLNTVFDLTRLVGRKVGDLSDADQARWPFHVVAGDHDKVLVAILGTNNSVSNPRKLYPEELLAVLFLQLKENAEALLHTKLQTAVLCVPEGFNHTQRRAVRNAGMIAGLSVTRLVCAATAAAVSFGIGSSVPSSLSTRVIMTVDIGASATNMALVAVKNRTVFEVKAVASDLNLGGHDLTEAIVAHCQRRRPTPSPRFCVSSASASTPADTSESQLHGMRQIRHASEVAKKLLSTSTNAVVGIDFPDPSAFGYYNVTRACFEALCEEHWQRIRELMNQLLQESLATKEGIDAIVLLGGSAWIPRVQTLVQESFPLHHVLYTPEDVSSARGAALCGGKSRNTQNGISTAPAVELPDVTLLPLGIQSANGTKIVMIPSNTKLPVHKSFLYYANCQHAVVFHVIEGRVFNIKPGSLSKNPASAALHELASVRVDGRHATTHVVLKIDITFDVDTLDQIIVTATERSSGRKVTVCIDGDETSLSVNAIAHANARLFHRIQDSTAMVLVPRNSVLQIPHLTGHLLLSTDDPMKLLDEYVQALRIAIDADQLEGTTISGHDKELVHTISSTLTKRQQKPPALPSLPPDHSAAP</sequence>
<dbReference type="EMBL" id="GL376620">
    <property type="status" value="NOT_ANNOTATED_CDS"/>
    <property type="molecule type" value="Genomic_DNA"/>
</dbReference>
<evidence type="ECO:0000256" key="2">
    <source>
        <dbReference type="ARBA" id="ARBA00022840"/>
    </source>
</evidence>
<dbReference type="HOGENOM" id="CLU_005965_3_2_1"/>
<reference evidence="5" key="3">
    <citation type="submission" date="2015-02" db="UniProtKB">
        <authorList>
            <consortium name="EnsemblProtists"/>
        </authorList>
    </citation>
    <scope>IDENTIFICATION</scope>
    <source>
        <strain evidence="5">DAOM BR144</strain>
    </source>
</reference>
<reference evidence="6" key="1">
    <citation type="journal article" date="2010" name="Genome Biol.">
        <title>Genome sequence of the necrotrophic plant pathogen Pythium ultimum reveals original pathogenicity mechanisms and effector repertoire.</title>
        <authorList>
            <person name="Levesque C.A."/>
            <person name="Brouwer H."/>
            <person name="Cano L."/>
            <person name="Hamilton J.P."/>
            <person name="Holt C."/>
            <person name="Huitema E."/>
            <person name="Raffaele S."/>
            <person name="Robideau G.P."/>
            <person name="Thines M."/>
            <person name="Win J."/>
            <person name="Zerillo M.M."/>
            <person name="Beakes G.W."/>
            <person name="Boore J.L."/>
            <person name="Busam D."/>
            <person name="Dumas B."/>
            <person name="Ferriera S."/>
            <person name="Fuerstenberg S.I."/>
            <person name="Gachon C.M."/>
            <person name="Gaulin E."/>
            <person name="Govers F."/>
            <person name="Grenville-Briggs L."/>
            <person name="Horner N."/>
            <person name="Hostetler J."/>
            <person name="Jiang R.H."/>
            <person name="Johnson J."/>
            <person name="Krajaejun T."/>
            <person name="Lin H."/>
            <person name="Meijer H.J."/>
            <person name="Moore B."/>
            <person name="Morris P."/>
            <person name="Phuntmart V."/>
            <person name="Puiu D."/>
            <person name="Shetty J."/>
            <person name="Stajich J.E."/>
            <person name="Tripathy S."/>
            <person name="Wawra S."/>
            <person name="van West P."/>
            <person name="Whitty B.R."/>
            <person name="Coutinho P.M."/>
            <person name="Henrissat B."/>
            <person name="Martin F."/>
            <person name="Thomas P.D."/>
            <person name="Tyler B.M."/>
            <person name="De Vries R.P."/>
            <person name="Kamoun S."/>
            <person name="Yandell M."/>
            <person name="Tisserat N."/>
            <person name="Buell C.R."/>
        </authorList>
    </citation>
    <scope>NUCLEOTIDE SEQUENCE</scope>
    <source>
        <strain evidence="6">DAOM:BR144</strain>
    </source>
</reference>
<dbReference type="OMA" id="VEHASAW"/>